<comment type="caution">
    <text evidence="2">The sequence shown here is derived from an EMBL/GenBank/DDBJ whole genome shotgun (WGS) entry which is preliminary data.</text>
</comment>
<accession>A0A4Z2JAT3</accession>
<proteinExistence type="predicted"/>
<reference evidence="2 3" key="1">
    <citation type="submission" date="2019-03" db="EMBL/GenBank/DDBJ databases">
        <title>First draft genome of Liparis tanakae, snailfish: a comprehensive survey of snailfish specific genes.</title>
        <authorList>
            <person name="Kim W."/>
            <person name="Song I."/>
            <person name="Jeong J.-H."/>
            <person name="Kim D."/>
            <person name="Kim S."/>
            <person name="Ryu S."/>
            <person name="Song J.Y."/>
            <person name="Lee S.K."/>
        </authorList>
    </citation>
    <scope>NUCLEOTIDE SEQUENCE [LARGE SCALE GENOMIC DNA]</scope>
    <source>
        <tissue evidence="2">Muscle</tissue>
    </source>
</reference>
<evidence type="ECO:0000313" key="2">
    <source>
        <dbReference type="EMBL" id="TNN87276.1"/>
    </source>
</evidence>
<dbReference type="Proteomes" id="UP000314294">
    <property type="component" value="Unassembled WGS sequence"/>
</dbReference>
<keyword evidence="3" id="KW-1185">Reference proteome</keyword>
<sequence>MTRSALSRHVCQFSTLSFTHWNGFQDSERRGIKTSGGAEGPVPPCRGGKLTLRSQPRGLCSRPSCGRKSEKQAGMREGSVMAELGAELNV</sequence>
<dbReference type="AlphaFoldDB" id="A0A4Z2JAT3"/>
<name>A0A4Z2JAT3_9TELE</name>
<evidence type="ECO:0000313" key="3">
    <source>
        <dbReference type="Proteomes" id="UP000314294"/>
    </source>
</evidence>
<feature type="region of interest" description="Disordered" evidence="1">
    <location>
        <begin position="25"/>
        <end position="90"/>
    </location>
</feature>
<evidence type="ECO:0000256" key="1">
    <source>
        <dbReference type="SAM" id="MobiDB-lite"/>
    </source>
</evidence>
<gene>
    <name evidence="2" type="ORF">EYF80_002478</name>
</gene>
<protein>
    <submittedName>
        <fullName evidence="2">Uncharacterized protein</fullName>
    </submittedName>
</protein>
<organism evidence="2 3">
    <name type="scientific">Liparis tanakae</name>
    <name type="common">Tanaka's snailfish</name>
    <dbReference type="NCBI Taxonomy" id="230148"/>
    <lineage>
        <taxon>Eukaryota</taxon>
        <taxon>Metazoa</taxon>
        <taxon>Chordata</taxon>
        <taxon>Craniata</taxon>
        <taxon>Vertebrata</taxon>
        <taxon>Euteleostomi</taxon>
        <taxon>Actinopterygii</taxon>
        <taxon>Neopterygii</taxon>
        <taxon>Teleostei</taxon>
        <taxon>Neoteleostei</taxon>
        <taxon>Acanthomorphata</taxon>
        <taxon>Eupercaria</taxon>
        <taxon>Perciformes</taxon>
        <taxon>Cottioidei</taxon>
        <taxon>Cottales</taxon>
        <taxon>Liparidae</taxon>
        <taxon>Liparis</taxon>
    </lineage>
</organism>
<dbReference type="EMBL" id="SRLO01000011">
    <property type="protein sequence ID" value="TNN87276.1"/>
    <property type="molecule type" value="Genomic_DNA"/>
</dbReference>